<evidence type="ECO:0000313" key="3">
    <source>
        <dbReference type="Proteomes" id="UP000887116"/>
    </source>
</evidence>
<sequence length="108" mass="12038">VYNARRRILQPMLDASNPETNHKSKKLKTQSIDLSKVLAGNIASIQPQVQNSNESEHSPTGMNQHCNHYTAGSSTTPDTGHSSLMVILVKIVLMEKLIRFLPLEVWTT</sequence>
<feature type="region of interest" description="Disordered" evidence="1">
    <location>
        <begin position="45"/>
        <end position="79"/>
    </location>
</feature>
<proteinExistence type="predicted"/>
<dbReference type="AlphaFoldDB" id="A0A8X6I074"/>
<keyword evidence="2" id="KW-0238">DNA-binding</keyword>
<name>A0A8X6I074_TRICU</name>
<organism evidence="2 3">
    <name type="scientific">Trichonephila clavata</name>
    <name type="common">Joro spider</name>
    <name type="synonym">Nephila clavata</name>
    <dbReference type="NCBI Taxonomy" id="2740835"/>
    <lineage>
        <taxon>Eukaryota</taxon>
        <taxon>Metazoa</taxon>
        <taxon>Ecdysozoa</taxon>
        <taxon>Arthropoda</taxon>
        <taxon>Chelicerata</taxon>
        <taxon>Arachnida</taxon>
        <taxon>Araneae</taxon>
        <taxon>Araneomorphae</taxon>
        <taxon>Entelegynae</taxon>
        <taxon>Araneoidea</taxon>
        <taxon>Nephilidae</taxon>
        <taxon>Trichonephila</taxon>
    </lineage>
</organism>
<dbReference type="Proteomes" id="UP000887116">
    <property type="component" value="Unassembled WGS sequence"/>
</dbReference>
<accession>A0A8X6I074</accession>
<dbReference type="EMBL" id="BMAO01012918">
    <property type="protein sequence ID" value="GFQ84917.1"/>
    <property type="molecule type" value="Genomic_DNA"/>
</dbReference>
<reference evidence="2" key="1">
    <citation type="submission" date="2020-07" db="EMBL/GenBank/DDBJ databases">
        <title>Multicomponent nature underlies the extraordinary mechanical properties of spider dragline silk.</title>
        <authorList>
            <person name="Kono N."/>
            <person name="Nakamura H."/>
            <person name="Mori M."/>
            <person name="Yoshida Y."/>
            <person name="Ohtoshi R."/>
            <person name="Malay A.D."/>
            <person name="Moran D.A.P."/>
            <person name="Tomita M."/>
            <person name="Numata K."/>
            <person name="Arakawa K."/>
        </authorList>
    </citation>
    <scope>NUCLEOTIDE SEQUENCE</scope>
</reference>
<dbReference type="GO" id="GO:0003677">
    <property type="term" value="F:DNA binding"/>
    <property type="evidence" value="ECO:0007669"/>
    <property type="project" value="UniProtKB-KW"/>
</dbReference>
<feature type="non-terminal residue" evidence="2">
    <location>
        <position position="1"/>
    </location>
</feature>
<comment type="caution">
    <text evidence="2">The sequence shown here is derived from an EMBL/GenBank/DDBJ whole genome shotgun (WGS) entry which is preliminary data.</text>
</comment>
<keyword evidence="2" id="KW-0371">Homeobox</keyword>
<keyword evidence="3" id="KW-1185">Reference proteome</keyword>
<evidence type="ECO:0000256" key="1">
    <source>
        <dbReference type="SAM" id="MobiDB-lite"/>
    </source>
</evidence>
<evidence type="ECO:0000313" key="2">
    <source>
        <dbReference type="EMBL" id="GFQ84917.1"/>
    </source>
</evidence>
<protein>
    <submittedName>
        <fullName evidence="2">Homeobox protein PKNOX2</fullName>
    </submittedName>
</protein>
<gene>
    <name evidence="2" type="primary">NCL1_07945</name>
    <name evidence="2" type="ORF">TNCT_735851</name>
</gene>